<dbReference type="PANTHER" id="PTHR38761:SF1">
    <property type="entry name" value="GLUTAMATE--CYSTEINE LIGASE"/>
    <property type="match status" value="1"/>
</dbReference>
<dbReference type="EC" id="6.3.2.2" evidence="8"/>
<reference evidence="11 12" key="1">
    <citation type="submission" date="2015-09" db="EMBL/GenBank/DDBJ databases">
        <authorList>
            <person name="Jackson K.R."/>
            <person name="Lunt B.L."/>
            <person name="Fisher J.N.B."/>
            <person name="Gardner A.V."/>
            <person name="Bailey M.E."/>
            <person name="Deus L.M."/>
            <person name="Earl A.S."/>
            <person name="Gibby P.D."/>
            <person name="Hartmann K.A."/>
            <person name="Liu J.E."/>
            <person name="Manci A.M."/>
            <person name="Nielsen D.A."/>
            <person name="Solomon M.B."/>
            <person name="Breakwell D.P."/>
            <person name="Burnett S.H."/>
            <person name="Grose J.H."/>
        </authorList>
    </citation>
    <scope>NUCLEOTIDE SEQUENCE [LARGE SCALE GENOMIC DNA]</scope>
    <source>
        <strain evidence="11 12">2789STDY5608636</strain>
    </source>
</reference>
<comment type="pathway">
    <text evidence="1 8 9">Sulfur metabolism; glutathione biosynthesis; glutathione from L-cysteine and L-glutamate: step 1/2.</text>
</comment>
<keyword evidence="4 8" id="KW-0317">Glutathione biosynthesis</keyword>
<keyword evidence="5 8" id="KW-0547">Nucleotide-binding</keyword>
<proteinExistence type="inferred from homology"/>
<feature type="domain" description="Glutamate--cysteine ligase" evidence="10">
    <location>
        <begin position="14"/>
        <end position="376"/>
    </location>
</feature>
<keyword evidence="6 8" id="KW-0067">ATP-binding</keyword>
<dbReference type="Pfam" id="PF04262">
    <property type="entry name" value="Glu_cys_ligase"/>
    <property type="match status" value="1"/>
</dbReference>
<sequence length="528" mass="58712">MTAHTNPRLALVQAHLDLLAQTLRGVEKEGLRVDAQGALALTPHPSGLGSALTNEQVTTDYSEALLELITGTHTSVESLLAELRDTHRFVYSVLDGEFIWNQSMPARLPPEAEIPIAWYGKSNTAMLKHVYRRGLAERYGKTMQCIAGVHYNFSLPDALWPLIEPGAASPQESRSRGYIGLIRNFTRYSWLLMYLFGAAPALSRAFMGGREHPLLSLNAETLYLPHATSLRMSDLGYQNKAQSQLKLCYNDLSTFLGRLYEAVTQPWPAYQALGTHRNGEWIQLNTNVLQIENEYYSSIRPKRSTGRGERPITALAERGVQYVEVRCLDIDPQEPTGLSADTARFVDAFLLFCALSDSPFFAQDGYCQRSADNFATVVKEGRKPGLVLDRDGQAIGLAQWGEELLDQVAQYAALYDQALGGQAYAEAVERQRAKLRDADLTPSARLLAELHESGLSFQDYTLAQSQRHAQTLRETALPADQARAYAEAAQASLARQRQIEQSDTIDFDTYVARYHAALKNPLPARDAT</sequence>
<evidence type="ECO:0000256" key="3">
    <source>
        <dbReference type="ARBA" id="ARBA00022598"/>
    </source>
</evidence>
<dbReference type="InterPro" id="IPR006334">
    <property type="entry name" value="Glut_cys_ligase"/>
</dbReference>
<evidence type="ECO:0000256" key="7">
    <source>
        <dbReference type="ARBA" id="ARBA00048819"/>
    </source>
</evidence>
<name>A0A0M9I4R5_9BORD</name>
<evidence type="ECO:0000256" key="2">
    <source>
        <dbReference type="ARBA" id="ARBA00008772"/>
    </source>
</evidence>
<dbReference type="GO" id="GO:0004357">
    <property type="term" value="F:glutamate-cysteine ligase activity"/>
    <property type="evidence" value="ECO:0007669"/>
    <property type="project" value="UniProtKB-UniRule"/>
</dbReference>
<evidence type="ECO:0000256" key="8">
    <source>
        <dbReference type="HAMAP-Rule" id="MF_00578"/>
    </source>
</evidence>
<dbReference type="HAMAP" id="MF_00578">
    <property type="entry name" value="Glu_cys_ligase"/>
    <property type="match status" value="1"/>
</dbReference>
<dbReference type="SUPFAM" id="SSF55931">
    <property type="entry name" value="Glutamine synthetase/guanido kinase"/>
    <property type="match status" value="1"/>
</dbReference>
<evidence type="ECO:0000313" key="12">
    <source>
        <dbReference type="Proteomes" id="UP000053096"/>
    </source>
</evidence>
<evidence type="ECO:0000256" key="1">
    <source>
        <dbReference type="ARBA" id="ARBA00005006"/>
    </source>
</evidence>
<evidence type="ECO:0000256" key="9">
    <source>
        <dbReference type="RuleBase" id="RU004391"/>
    </source>
</evidence>
<evidence type="ECO:0000256" key="4">
    <source>
        <dbReference type="ARBA" id="ARBA00022684"/>
    </source>
</evidence>
<dbReference type="OrthoDB" id="9803907at2"/>
<dbReference type="NCBIfam" id="TIGR01434">
    <property type="entry name" value="glu_cys_ligase"/>
    <property type="match status" value="1"/>
</dbReference>
<evidence type="ECO:0000256" key="5">
    <source>
        <dbReference type="ARBA" id="ARBA00022741"/>
    </source>
</evidence>
<protein>
    <recommendedName>
        <fullName evidence="8">Glutamate--cysteine ligase</fullName>
        <ecNumber evidence="8">6.3.2.2</ecNumber>
    </recommendedName>
    <alternativeName>
        <fullName evidence="8">Gamma-ECS</fullName>
        <shortName evidence="8">GCS</shortName>
    </alternativeName>
    <alternativeName>
        <fullName evidence="8">Gamma-glutamylcysteine synthetase</fullName>
    </alternativeName>
</protein>
<dbReference type="InterPro" id="IPR007370">
    <property type="entry name" value="Glu_cys_ligase"/>
</dbReference>
<evidence type="ECO:0000256" key="6">
    <source>
        <dbReference type="ARBA" id="ARBA00022840"/>
    </source>
</evidence>
<dbReference type="Proteomes" id="UP000053096">
    <property type="component" value="Unassembled WGS sequence"/>
</dbReference>
<dbReference type="EMBL" id="CYTV01000003">
    <property type="protein sequence ID" value="CUI60140.1"/>
    <property type="molecule type" value="Genomic_DNA"/>
</dbReference>
<evidence type="ECO:0000259" key="10">
    <source>
        <dbReference type="Pfam" id="PF04262"/>
    </source>
</evidence>
<dbReference type="RefSeq" id="WP_082149560.1">
    <property type="nucleotide sequence ID" value="NZ_CAJGUP010000087.1"/>
</dbReference>
<dbReference type="Gene3D" id="3.30.590.20">
    <property type="match status" value="1"/>
</dbReference>
<dbReference type="AlphaFoldDB" id="A0A0M9I4R5"/>
<dbReference type="GO" id="GO:0006750">
    <property type="term" value="P:glutathione biosynthetic process"/>
    <property type="evidence" value="ECO:0007669"/>
    <property type="project" value="UniProtKB-UniRule"/>
</dbReference>
<dbReference type="UniPathway" id="UPA00142">
    <property type="reaction ID" value="UER00209"/>
</dbReference>
<dbReference type="GO" id="GO:0046872">
    <property type="term" value="F:metal ion binding"/>
    <property type="evidence" value="ECO:0007669"/>
    <property type="project" value="TreeGrafter"/>
</dbReference>
<dbReference type="GO" id="GO:0005524">
    <property type="term" value="F:ATP binding"/>
    <property type="evidence" value="ECO:0007669"/>
    <property type="project" value="UniProtKB-KW"/>
</dbReference>
<accession>A0A0M9I4R5</accession>
<dbReference type="GO" id="GO:0005829">
    <property type="term" value="C:cytosol"/>
    <property type="evidence" value="ECO:0007669"/>
    <property type="project" value="TreeGrafter"/>
</dbReference>
<organism evidence="11 12">
    <name type="scientific">Bordetella pseudohinzii</name>
    <dbReference type="NCBI Taxonomy" id="1331258"/>
    <lineage>
        <taxon>Bacteria</taxon>
        <taxon>Pseudomonadati</taxon>
        <taxon>Pseudomonadota</taxon>
        <taxon>Betaproteobacteria</taxon>
        <taxon>Burkholderiales</taxon>
        <taxon>Alcaligenaceae</taxon>
        <taxon>Bordetella</taxon>
    </lineage>
</organism>
<keyword evidence="3 8" id="KW-0436">Ligase</keyword>
<evidence type="ECO:0000313" key="11">
    <source>
        <dbReference type="EMBL" id="CUI60140.1"/>
    </source>
</evidence>
<comment type="catalytic activity">
    <reaction evidence="7 8 9">
        <text>L-cysteine + L-glutamate + ATP = gamma-L-glutamyl-L-cysteine + ADP + phosphate + H(+)</text>
        <dbReference type="Rhea" id="RHEA:13285"/>
        <dbReference type="ChEBI" id="CHEBI:15378"/>
        <dbReference type="ChEBI" id="CHEBI:29985"/>
        <dbReference type="ChEBI" id="CHEBI:30616"/>
        <dbReference type="ChEBI" id="CHEBI:35235"/>
        <dbReference type="ChEBI" id="CHEBI:43474"/>
        <dbReference type="ChEBI" id="CHEBI:58173"/>
        <dbReference type="ChEBI" id="CHEBI:456216"/>
        <dbReference type="EC" id="6.3.2.2"/>
    </reaction>
</comment>
<comment type="similarity">
    <text evidence="2 8">Belongs to the glutamate--cysteine ligase type 1 family. Type 1 subfamily.</text>
</comment>
<gene>
    <name evidence="8 11" type="primary">gshA</name>
    <name evidence="11" type="ORF">ERS370011_01327</name>
</gene>
<dbReference type="PANTHER" id="PTHR38761">
    <property type="entry name" value="GLUTAMATE--CYSTEINE LIGASE"/>
    <property type="match status" value="1"/>
</dbReference>
<dbReference type="InterPro" id="IPR014746">
    <property type="entry name" value="Gln_synth/guanido_kin_cat_dom"/>
</dbReference>